<dbReference type="CDD" id="cd00075">
    <property type="entry name" value="HATPase"/>
    <property type="match status" value="1"/>
</dbReference>
<gene>
    <name evidence="17" type="ORF">E7512_07550</name>
</gene>
<evidence type="ECO:0000256" key="9">
    <source>
        <dbReference type="ARBA" id="ARBA00022777"/>
    </source>
</evidence>
<comment type="caution">
    <text evidence="17">The sequence shown here is derived from an EMBL/GenBank/DDBJ whole genome shotgun (WGS) entry which is preliminary data.</text>
</comment>
<dbReference type="EC" id="2.7.13.3" evidence="3"/>
<evidence type="ECO:0000256" key="7">
    <source>
        <dbReference type="ARBA" id="ARBA00022692"/>
    </source>
</evidence>
<feature type="transmembrane region" description="Helical" evidence="14">
    <location>
        <begin position="182"/>
        <end position="203"/>
    </location>
</feature>
<proteinExistence type="predicted"/>
<keyword evidence="8" id="KW-0547">Nucleotide-binding</keyword>
<dbReference type="InterPro" id="IPR036097">
    <property type="entry name" value="HisK_dim/P_sf"/>
</dbReference>
<reference evidence="17" key="1">
    <citation type="submission" date="2019-04" db="EMBL/GenBank/DDBJ databases">
        <title>Evolution of Biomass-Degrading Anaerobic Consortia Revealed by Metagenomics.</title>
        <authorList>
            <person name="Peng X."/>
        </authorList>
    </citation>
    <scope>NUCLEOTIDE SEQUENCE</scope>
    <source>
        <strain evidence="17">SIG551</strain>
    </source>
</reference>
<dbReference type="InterPro" id="IPR003660">
    <property type="entry name" value="HAMP_dom"/>
</dbReference>
<feature type="transmembrane region" description="Helical" evidence="14">
    <location>
        <begin position="12"/>
        <end position="36"/>
    </location>
</feature>
<dbReference type="Gene3D" id="1.10.287.130">
    <property type="match status" value="1"/>
</dbReference>
<dbReference type="GO" id="GO:0005886">
    <property type="term" value="C:plasma membrane"/>
    <property type="evidence" value="ECO:0007669"/>
    <property type="project" value="UniProtKB-SubCell"/>
</dbReference>
<dbReference type="SMART" id="SM00388">
    <property type="entry name" value="HisKA"/>
    <property type="match status" value="1"/>
</dbReference>
<dbReference type="SMART" id="SM00304">
    <property type="entry name" value="HAMP"/>
    <property type="match status" value="1"/>
</dbReference>
<dbReference type="Pfam" id="PF00512">
    <property type="entry name" value="HisKA"/>
    <property type="match status" value="1"/>
</dbReference>
<dbReference type="InterPro" id="IPR005467">
    <property type="entry name" value="His_kinase_dom"/>
</dbReference>
<evidence type="ECO:0000256" key="2">
    <source>
        <dbReference type="ARBA" id="ARBA00004651"/>
    </source>
</evidence>
<evidence type="ECO:0000256" key="12">
    <source>
        <dbReference type="ARBA" id="ARBA00023012"/>
    </source>
</evidence>
<dbReference type="PROSITE" id="PS50885">
    <property type="entry name" value="HAMP"/>
    <property type="match status" value="1"/>
</dbReference>
<evidence type="ECO:0000259" key="15">
    <source>
        <dbReference type="PROSITE" id="PS50109"/>
    </source>
</evidence>
<evidence type="ECO:0000256" key="14">
    <source>
        <dbReference type="SAM" id="Phobius"/>
    </source>
</evidence>
<dbReference type="InterPro" id="IPR050398">
    <property type="entry name" value="HssS/ArlS-like"/>
</dbReference>
<keyword evidence="10" id="KW-0067">ATP-binding</keyword>
<dbReference type="SUPFAM" id="SSF47384">
    <property type="entry name" value="Homodimeric domain of signal transducing histidine kinase"/>
    <property type="match status" value="1"/>
</dbReference>
<keyword evidence="5" id="KW-0597">Phosphoprotein</keyword>
<feature type="domain" description="HAMP" evidence="16">
    <location>
        <begin position="203"/>
        <end position="255"/>
    </location>
</feature>
<dbReference type="InterPro" id="IPR036890">
    <property type="entry name" value="HATPase_C_sf"/>
</dbReference>
<evidence type="ECO:0000256" key="6">
    <source>
        <dbReference type="ARBA" id="ARBA00022679"/>
    </source>
</evidence>
<evidence type="ECO:0000256" key="8">
    <source>
        <dbReference type="ARBA" id="ARBA00022741"/>
    </source>
</evidence>
<dbReference type="GO" id="GO:0000155">
    <property type="term" value="F:phosphorelay sensor kinase activity"/>
    <property type="evidence" value="ECO:0007669"/>
    <property type="project" value="InterPro"/>
</dbReference>
<dbReference type="FunFam" id="3.30.565.10:FF:000006">
    <property type="entry name" value="Sensor histidine kinase WalK"/>
    <property type="match status" value="1"/>
</dbReference>
<dbReference type="Gene3D" id="3.30.565.10">
    <property type="entry name" value="Histidine kinase-like ATPase, C-terminal domain"/>
    <property type="match status" value="1"/>
</dbReference>
<keyword evidence="4" id="KW-1003">Cell membrane</keyword>
<evidence type="ECO:0000256" key="11">
    <source>
        <dbReference type="ARBA" id="ARBA00022989"/>
    </source>
</evidence>
<dbReference type="FunFam" id="1.10.287.130:FF:000001">
    <property type="entry name" value="Two-component sensor histidine kinase"/>
    <property type="match status" value="1"/>
</dbReference>
<dbReference type="PANTHER" id="PTHR45528:SF1">
    <property type="entry name" value="SENSOR HISTIDINE KINASE CPXA"/>
    <property type="match status" value="1"/>
</dbReference>
<organism evidence="17 18">
    <name type="scientific">Faecalispora sporosphaeroides</name>
    <dbReference type="NCBI Taxonomy" id="1549"/>
    <lineage>
        <taxon>Bacteria</taxon>
        <taxon>Bacillati</taxon>
        <taxon>Bacillota</taxon>
        <taxon>Clostridia</taxon>
        <taxon>Eubacteriales</taxon>
        <taxon>Oscillospiraceae</taxon>
        <taxon>Faecalispora</taxon>
    </lineage>
</organism>
<keyword evidence="7 14" id="KW-0812">Transmembrane</keyword>
<dbReference type="InterPro" id="IPR003661">
    <property type="entry name" value="HisK_dim/P_dom"/>
</dbReference>
<dbReference type="InterPro" id="IPR004358">
    <property type="entry name" value="Sig_transdc_His_kin-like_C"/>
</dbReference>
<comment type="catalytic activity">
    <reaction evidence="1">
        <text>ATP + protein L-histidine = ADP + protein N-phospho-L-histidine.</text>
        <dbReference type="EC" id="2.7.13.3"/>
    </reaction>
</comment>
<dbReference type="CDD" id="cd00082">
    <property type="entry name" value="HisKA"/>
    <property type="match status" value="1"/>
</dbReference>
<dbReference type="Pfam" id="PF02518">
    <property type="entry name" value="HATPase_c"/>
    <property type="match status" value="1"/>
</dbReference>
<dbReference type="Gene3D" id="6.10.340.10">
    <property type="match status" value="1"/>
</dbReference>
<dbReference type="PANTHER" id="PTHR45528">
    <property type="entry name" value="SENSOR HISTIDINE KINASE CPXA"/>
    <property type="match status" value="1"/>
</dbReference>
<dbReference type="SMART" id="SM00387">
    <property type="entry name" value="HATPase_c"/>
    <property type="match status" value="1"/>
</dbReference>
<evidence type="ECO:0000256" key="13">
    <source>
        <dbReference type="ARBA" id="ARBA00023136"/>
    </source>
</evidence>
<evidence type="ECO:0000313" key="17">
    <source>
        <dbReference type="EMBL" id="MBE6833418.1"/>
    </source>
</evidence>
<dbReference type="GO" id="GO:0005524">
    <property type="term" value="F:ATP binding"/>
    <property type="evidence" value="ECO:0007669"/>
    <property type="project" value="UniProtKB-KW"/>
</dbReference>
<evidence type="ECO:0000313" key="18">
    <source>
        <dbReference type="Proteomes" id="UP000754750"/>
    </source>
</evidence>
<dbReference type="PROSITE" id="PS50109">
    <property type="entry name" value="HIS_KIN"/>
    <property type="match status" value="1"/>
</dbReference>
<name>A0A928KSX2_9FIRM</name>
<keyword evidence="13 14" id="KW-0472">Membrane</keyword>
<dbReference type="PRINTS" id="PR00344">
    <property type="entry name" value="BCTRLSENSOR"/>
</dbReference>
<dbReference type="EMBL" id="SVNY01000003">
    <property type="protein sequence ID" value="MBE6833418.1"/>
    <property type="molecule type" value="Genomic_DNA"/>
</dbReference>
<keyword evidence="6" id="KW-0808">Transferase</keyword>
<sequence length="505" mass="56257">MKKTLFKKYLRITLMIIFVSFIFLGVVMITFISRYWQDEKRELLSKNAQGVAAVASESVIMIQNDQYMVDGKRMQAFISAFSVNIDADIFVTDKNGARLLSAYTGSGEVGAGAVSADIMKQVIGGGYMGTGTLKGIYQQPHYIVGVPIQVLSDNGATVTIGAVFTASSIYSLQVYRTEALRMFLIAAAAVFMLSFIMVWLFSYRLVRPLHEMSLAAHSFGEGNFSVRVPVTSNDEIGQLALAFNNMAASLASGETVRRNFIANVSHELKTPMTTIAGFIDGILDGTIPPEQQEKYLKIVSTEVKRLSRLVRTMLDLSRIDNGELKLRPGRFDLTNTILSALLSFEKAIEDKHLEVRGLEDAESLFVDGDPDMIHQVMYNLIENAVKFTNEGGYIEIHVEDKADRDVVRVKNSGAGIPPDEVDMIFERFYKTDKSRSYDKNGMGLGLYIVRTIIGLHGGEITVSSVENEYCEFQFWLPKNKEKQIKAEAEDAPFKELSKEKKEPKG</sequence>
<dbReference type="Proteomes" id="UP000754750">
    <property type="component" value="Unassembled WGS sequence"/>
</dbReference>
<accession>A0A928KSX2</accession>
<protein>
    <recommendedName>
        <fullName evidence="3">histidine kinase</fullName>
        <ecNumber evidence="3">2.7.13.3</ecNumber>
    </recommendedName>
</protein>
<evidence type="ECO:0000259" key="16">
    <source>
        <dbReference type="PROSITE" id="PS50885"/>
    </source>
</evidence>
<feature type="domain" description="Histidine kinase" evidence="15">
    <location>
        <begin position="263"/>
        <end position="480"/>
    </location>
</feature>
<dbReference type="SUPFAM" id="SSF55874">
    <property type="entry name" value="ATPase domain of HSP90 chaperone/DNA topoisomerase II/histidine kinase"/>
    <property type="match status" value="1"/>
</dbReference>
<dbReference type="AlphaFoldDB" id="A0A928KSX2"/>
<evidence type="ECO:0000256" key="4">
    <source>
        <dbReference type="ARBA" id="ARBA00022475"/>
    </source>
</evidence>
<evidence type="ECO:0000256" key="3">
    <source>
        <dbReference type="ARBA" id="ARBA00012438"/>
    </source>
</evidence>
<dbReference type="RefSeq" id="WP_020072630.1">
    <property type="nucleotide sequence ID" value="NZ_JBKWRC010000002.1"/>
</dbReference>
<dbReference type="Pfam" id="PF00672">
    <property type="entry name" value="HAMP"/>
    <property type="match status" value="1"/>
</dbReference>
<keyword evidence="9 17" id="KW-0418">Kinase</keyword>
<dbReference type="InterPro" id="IPR003594">
    <property type="entry name" value="HATPase_dom"/>
</dbReference>
<keyword evidence="11 14" id="KW-1133">Transmembrane helix</keyword>
<comment type="subcellular location">
    <subcellularLocation>
        <location evidence="2">Cell membrane</location>
        <topology evidence="2">Multi-pass membrane protein</topology>
    </subcellularLocation>
</comment>
<evidence type="ECO:0000256" key="1">
    <source>
        <dbReference type="ARBA" id="ARBA00000085"/>
    </source>
</evidence>
<evidence type="ECO:0000256" key="5">
    <source>
        <dbReference type="ARBA" id="ARBA00022553"/>
    </source>
</evidence>
<dbReference type="CDD" id="cd06225">
    <property type="entry name" value="HAMP"/>
    <property type="match status" value="1"/>
</dbReference>
<dbReference type="SUPFAM" id="SSF158472">
    <property type="entry name" value="HAMP domain-like"/>
    <property type="match status" value="1"/>
</dbReference>
<evidence type="ECO:0000256" key="10">
    <source>
        <dbReference type="ARBA" id="ARBA00022840"/>
    </source>
</evidence>
<keyword evidence="12" id="KW-0902">Two-component regulatory system</keyword>